<evidence type="ECO:0000256" key="1">
    <source>
        <dbReference type="SAM" id="MobiDB-lite"/>
    </source>
</evidence>
<protein>
    <submittedName>
        <fullName evidence="2">Uncharacterized protein</fullName>
    </submittedName>
</protein>
<dbReference type="Proteomes" id="UP001642484">
    <property type="component" value="Unassembled WGS sequence"/>
</dbReference>
<name>A0ABP0Q8L5_9DINO</name>
<proteinExistence type="predicted"/>
<evidence type="ECO:0000313" key="3">
    <source>
        <dbReference type="Proteomes" id="UP001642484"/>
    </source>
</evidence>
<evidence type="ECO:0000313" key="2">
    <source>
        <dbReference type="EMBL" id="CAK9084363.1"/>
    </source>
</evidence>
<keyword evidence="3" id="KW-1185">Reference proteome</keyword>
<dbReference type="EMBL" id="CAXAMN010024173">
    <property type="protein sequence ID" value="CAK9084363.1"/>
    <property type="molecule type" value="Genomic_DNA"/>
</dbReference>
<organism evidence="2 3">
    <name type="scientific">Durusdinium trenchii</name>
    <dbReference type="NCBI Taxonomy" id="1381693"/>
    <lineage>
        <taxon>Eukaryota</taxon>
        <taxon>Sar</taxon>
        <taxon>Alveolata</taxon>
        <taxon>Dinophyceae</taxon>
        <taxon>Suessiales</taxon>
        <taxon>Symbiodiniaceae</taxon>
        <taxon>Durusdinium</taxon>
    </lineage>
</organism>
<reference evidence="2 3" key="1">
    <citation type="submission" date="2024-02" db="EMBL/GenBank/DDBJ databases">
        <authorList>
            <person name="Chen Y."/>
            <person name="Shah S."/>
            <person name="Dougan E. K."/>
            <person name="Thang M."/>
            <person name="Chan C."/>
        </authorList>
    </citation>
    <scope>NUCLEOTIDE SEQUENCE [LARGE SCALE GENOMIC DNA]</scope>
</reference>
<feature type="region of interest" description="Disordered" evidence="1">
    <location>
        <begin position="149"/>
        <end position="168"/>
    </location>
</feature>
<accession>A0ABP0Q8L5</accession>
<gene>
    <name evidence="2" type="ORF">CCMP2556_LOCUS41045</name>
</gene>
<sequence length="466" mass="51073">MSLMGRRRAMWLAVLLAVYGFRWLVAQVVFVGGAMLGRESARAASTGWFQSETRTRRPSAESAAPATALAEQLVAAVRADSEEAAAEEVAALLACGVALEQGDRDGQLPLISAPNRRRRGDLVRPMGPEDGPVMLRHMQIQAKRLDAWEPKAPPQAPPGVRGRAAPLEPAGSSTQLIQTTRALLNLFAASLLACAANRRSEAGDRTREDASAEFSTVHRSVRGSLHRKLHLGAVSYAVREFVSSLLYVAVMSEAQRDSLGKSSVEEVIYEMCGAVHDDAVELANEKARSATVPCSMCVCCHLGIQEALSLLRFLHKSLSGHCSPFTSEQLPKYLEDGVLLLLRILINLSSFLHEGCYLTAHQGSQRFAWQPLYEEIRQSCSLVSWPHMSAWNSFERAWQQLELSMAQLRRKVLLKELQQERMQRRTTRLLRPGAGFVGFPPPLPDAGVPCVPCANTSPWPSSSGSQ</sequence>
<comment type="caution">
    <text evidence="2">The sequence shown here is derived from an EMBL/GenBank/DDBJ whole genome shotgun (WGS) entry which is preliminary data.</text>
</comment>